<accession>A0A1X9NQC6</accession>
<dbReference type="SUPFAM" id="SSF48452">
    <property type="entry name" value="TPR-like"/>
    <property type="match status" value="1"/>
</dbReference>
<keyword evidence="5" id="KW-0472">Membrane</keyword>
<protein>
    <recommendedName>
        <fullName evidence="8">Ancillary SecYEG translocon subunit</fullName>
    </recommendedName>
</protein>
<name>A0A1X9NQC6_9GAMM</name>
<comment type="subcellular location">
    <subcellularLocation>
        <location evidence="1">Cell membrane</location>
        <topology evidence="1">Single-pass type II membrane protein</topology>
    </subcellularLocation>
</comment>
<dbReference type="RefSeq" id="WP_085760233.1">
    <property type="nucleotide sequence ID" value="NZ_CP019343.1"/>
</dbReference>
<feature type="domain" description="Ancillary SecYEG translocon subunit/Cell division coordinator CpoB TPR" evidence="10">
    <location>
        <begin position="16"/>
        <end position="217"/>
    </location>
</feature>
<reference evidence="11 12" key="1">
    <citation type="submission" date="2016-11" db="EMBL/GenBank/DDBJ databases">
        <title>Trade-off between light-utilization and light-protection in marine flavobacteria.</title>
        <authorList>
            <person name="Kumagai Y."/>
        </authorList>
    </citation>
    <scope>NUCLEOTIDE SEQUENCE [LARGE SCALE GENOMIC DNA]</scope>
    <source>
        <strain evidence="11 12">NBRC 107125</strain>
    </source>
</reference>
<keyword evidence="4" id="KW-1133">Transmembrane helix</keyword>
<dbReference type="GO" id="GO:0005886">
    <property type="term" value="C:plasma membrane"/>
    <property type="evidence" value="ECO:0007669"/>
    <property type="project" value="UniProtKB-SubCell"/>
</dbReference>
<evidence type="ECO:0000256" key="8">
    <source>
        <dbReference type="ARBA" id="ARBA00024235"/>
    </source>
</evidence>
<evidence type="ECO:0000256" key="1">
    <source>
        <dbReference type="ARBA" id="ARBA00004401"/>
    </source>
</evidence>
<dbReference type="PANTHER" id="PTHR38035">
    <property type="entry name" value="UPF0070 PROTEIN YFGM"/>
    <property type="match status" value="1"/>
</dbReference>
<evidence type="ECO:0000256" key="2">
    <source>
        <dbReference type="ARBA" id="ARBA00022475"/>
    </source>
</evidence>
<keyword evidence="12" id="KW-1185">Reference proteome</keyword>
<feature type="region of interest" description="Disordered" evidence="9">
    <location>
        <begin position="222"/>
        <end position="243"/>
    </location>
</feature>
<organism evidence="11 12">
    <name type="scientific">Oceanicoccus sagamiensis</name>
    <dbReference type="NCBI Taxonomy" id="716816"/>
    <lineage>
        <taxon>Bacteria</taxon>
        <taxon>Pseudomonadati</taxon>
        <taxon>Pseudomonadota</taxon>
        <taxon>Gammaproteobacteria</taxon>
        <taxon>Cellvibrionales</taxon>
        <taxon>Spongiibacteraceae</taxon>
        <taxon>Oceanicoccus</taxon>
    </lineage>
</organism>
<evidence type="ECO:0000256" key="6">
    <source>
        <dbReference type="ARBA" id="ARBA00023186"/>
    </source>
</evidence>
<dbReference type="STRING" id="716816.BST96_19195"/>
<dbReference type="AlphaFoldDB" id="A0A1X9NQC6"/>
<dbReference type="Gene3D" id="1.25.40.10">
    <property type="entry name" value="Tetratricopeptide repeat domain"/>
    <property type="match status" value="1"/>
</dbReference>
<comment type="similarity">
    <text evidence="7">Belongs to the YfgM family.</text>
</comment>
<evidence type="ECO:0000259" key="10">
    <source>
        <dbReference type="Pfam" id="PF09976"/>
    </source>
</evidence>
<gene>
    <name evidence="11" type="ORF">BST96_19195</name>
</gene>
<proteinExistence type="inferred from homology"/>
<keyword evidence="2" id="KW-1003">Cell membrane</keyword>
<dbReference type="InterPro" id="IPR026039">
    <property type="entry name" value="YfgM"/>
</dbReference>
<dbReference type="KEGG" id="osg:BST96_19195"/>
<dbReference type="PIRSF" id="PIRSF006170">
    <property type="entry name" value="YfgM"/>
    <property type="match status" value="1"/>
</dbReference>
<keyword evidence="3" id="KW-0812">Transmembrane</keyword>
<dbReference type="GO" id="GO:0044877">
    <property type="term" value="F:protein-containing complex binding"/>
    <property type="evidence" value="ECO:0007669"/>
    <property type="project" value="InterPro"/>
</dbReference>
<feature type="compositionally biased region" description="Low complexity" evidence="9">
    <location>
        <begin position="222"/>
        <end position="235"/>
    </location>
</feature>
<dbReference type="Pfam" id="PF09976">
    <property type="entry name" value="TPR_21"/>
    <property type="match status" value="1"/>
</dbReference>
<evidence type="ECO:0000256" key="9">
    <source>
        <dbReference type="SAM" id="MobiDB-lite"/>
    </source>
</evidence>
<evidence type="ECO:0000256" key="5">
    <source>
        <dbReference type="ARBA" id="ARBA00023136"/>
    </source>
</evidence>
<dbReference type="InterPro" id="IPR018704">
    <property type="entry name" value="SecYEG/CpoB_TPR"/>
</dbReference>
<evidence type="ECO:0000256" key="7">
    <source>
        <dbReference type="ARBA" id="ARBA00024197"/>
    </source>
</evidence>
<dbReference type="InterPro" id="IPR011990">
    <property type="entry name" value="TPR-like_helical_dom_sf"/>
</dbReference>
<dbReference type="EMBL" id="CP019343">
    <property type="protein sequence ID" value="ARN76033.1"/>
    <property type="molecule type" value="Genomic_DNA"/>
</dbReference>
<dbReference type="PANTHER" id="PTHR38035:SF1">
    <property type="entry name" value="ANCILLARY SECYEG TRANSLOCON SUBUNIT"/>
    <property type="match status" value="1"/>
</dbReference>
<dbReference type="OrthoDB" id="9789675at2"/>
<dbReference type="Proteomes" id="UP000193450">
    <property type="component" value="Chromosome"/>
</dbReference>
<evidence type="ECO:0000313" key="11">
    <source>
        <dbReference type="EMBL" id="ARN76033.1"/>
    </source>
</evidence>
<evidence type="ECO:0000256" key="4">
    <source>
        <dbReference type="ARBA" id="ARBA00022989"/>
    </source>
</evidence>
<sequence>MAEGYQTEDEQVEALKKWWNENGKSTLATIAIAVAGVFGYQGWQTQQQAEVDAASAIYQNLLAATNGQNGTVTVEQTATANHLADTLKADFPSSTYARFAALYKAKLAVNAEDLAAAEAELRWVLASGPSAEMSVQAKLRLARVLAAQQQYDDALAQLQGDSGTSASAYEEVKGDIYVAQGNSADAALAYQKALELDQQGTNPASNPLLTLKIQQLATQAAPAAQAQPAAAEPAANDSTDKEA</sequence>
<keyword evidence="6" id="KW-0143">Chaperone</keyword>
<evidence type="ECO:0000313" key="12">
    <source>
        <dbReference type="Proteomes" id="UP000193450"/>
    </source>
</evidence>
<evidence type="ECO:0000256" key="3">
    <source>
        <dbReference type="ARBA" id="ARBA00022692"/>
    </source>
</evidence>